<feature type="domain" description="Large ribosomal subunit protein uL30-like ferredoxin-like fold" evidence="9">
    <location>
        <begin position="111"/>
        <end position="162"/>
    </location>
</feature>
<sequence>MVELNSNPEILLRKRKNADRLRLEKQEEAKKREEDRLRKKKQRKVKFIRAETLVARRLATNRESERIKRVSKVERSKIISQGSVNTKNYIEKIQTDGSKTKQIYSGKPTLYFIIRVTGPHGVKVPAKVQKILTLLRLNHVNTGVFIKLTETIYPLLKLIAPYTVIGQPSLASVRQLVQKRATISLTDDQNEPKVVKLNDNNLVEERLGDDGIICIEDIIHEIISLGENFKKASYFLDPFKLNNDVVGFGPLAKLKKIEKREARKESKTISNSGTAPVLEVDIDEFISHQN</sequence>
<dbReference type="GO" id="GO:0005730">
    <property type="term" value="C:nucleolus"/>
    <property type="evidence" value="ECO:0007669"/>
    <property type="project" value="UniProtKB-SubCell"/>
</dbReference>
<dbReference type="EMBL" id="JAEUBF010001283">
    <property type="protein sequence ID" value="KAH3671200.1"/>
    <property type="molecule type" value="Genomic_DNA"/>
</dbReference>
<reference evidence="10" key="1">
    <citation type="journal article" date="2021" name="Open Biol.">
        <title>Shared evolutionary footprints suggest mitochondrial oxidative damage underlies multiple complex I losses in fungi.</title>
        <authorList>
            <person name="Schikora-Tamarit M.A."/>
            <person name="Marcet-Houben M."/>
            <person name="Nosek J."/>
            <person name="Gabaldon T."/>
        </authorList>
    </citation>
    <scope>NUCLEOTIDE SEQUENCE</scope>
    <source>
        <strain evidence="10">CBS6341</strain>
    </source>
</reference>
<dbReference type="Gene3D" id="3.30.1390.20">
    <property type="entry name" value="Ribosomal protein L30, ferredoxin-like fold domain"/>
    <property type="match status" value="1"/>
</dbReference>
<name>A0A9P8PGM3_9ASCO</name>
<keyword evidence="8" id="KW-0175">Coiled coil</keyword>
<reference evidence="10" key="2">
    <citation type="submission" date="2021-01" db="EMBL/GenBank/DDBJ databases">
        <authorList>
            <person name="Schikora-Tamarit M.A."/>
        </authorList>
    </citation>
    <scope>NUCLEOTIDE SEQUENCE</scope>
    <source>
        <strain evidence="10">CBS6341</strain>
    </source>
</reference>
<dbReference type="Pfam" id="PF00327">
    <property type="entry name" value="Ribosomal_L30"/>
    <property type="match status" value="1"/>
</dbReference>
<dbReference type="GO" id="GO:0022625">
    <property type="term" value="C:cytosolic large ribosomal subunit"/>
    <property type="evidence" value="ECO:0007669"/>
    <property type="project" value="TreeGrafter"/>
</dbReference>
<dbReference type="GO" id="GO:0000463">
    <property type="term" value="P:maturation of LSU-rRNA from tricistronic rRNA transcript (SSU-rRNA, 5.8S rRNA, LSU-rRNA)"/>
    <property type="evidence" value="ECO:0007669"/>
    <property type="project" value="TreeGrafter"/>
</dbReference>
<keyword evidence="3" id="KW-0690">Ribosome biogenesis</keyword>
<dbReference type="InterPro" id="IPR035808">
    <property type="entry name" value="Ribosomal_uL30_euk_arc"/>
</dbReference>
<comment type="subcellular location">
    <subcellularLocation>
        <location evidence="1">Nucleus</location>
        <location evidence="1">Nucleolus</location>
    </subcellularLocation>
</comment>
<evidence type="ECO:0000313" key="10">
    <source>
        <dbReference type="EMBL" id="KAH3671200.1"/>
    </source>
</evidence>
<dbReference type="InterPro" id="IPR039699">
    <property type="entry name" value="Ribosomal_uL30"/>
</dbReference>
<accession>A0A9P8PGM3</accession>
<evidence type="ECO:0000256" key="8">
    <source>
        <dbReference type="SAM" id="Coils"/>
    </source>
</evidence>
<keyword evidence="4" id="KW-0694">RNA-binding</keyword>
<dbReference type="SUPFAM" id="SSF55129">
    <property type="entry name" value="Ribosomal protein L30p/L7e"/>
    <property type="match status" value="1"/>
</dbReference>
<dbReference type="InterPro" id="IPR036919">
    <property type="entry name" value="Ribo_uL30_ferredoxin-like_sf"/>
</dbReference>
<dbReference type="OrthoDB" id="28644at2759"/>
<comment type="caution">
    <text evidence="10">The sequence shown here is derived from an EMBL/GenBank/DDBJ whole genome shotgun (WGS) entry which is preliminary data.</text>
</comment>
<evidence type="ECO:0000256" key="5">
    <source>
        <dbReference type="ARBA" id="ARBA00023242"/>
    </source>
</evidence>
<dbReference type="GO" id="GO:0003735">
    <property type="term" value="F:structural constituent of ribosome"/>
    <property type="evidence" value="ECO:0007669"/>
    <property type="project" value="TreeGrafter"/>
</dbReference>
<dbReference type="PANTHER" id="PTHR11524">
    <property type="entry name" value="60S RIBOSOMAL PROTEIN L7"/>
    <property type="match status" value="1"/>
</dbReference>
<evidence type="ECO:0000259" key="9">
    <source>
        <dbReference type="Pfam" id="PF00327"/>
    </source>
</evidence>
<gene>
    <name evidence="10" type="ORF">WICMUC_004717</name>
</gene>
<dbReference type="CDD" id="cd01657">
    <property type="entry name" value="Ribosomal_L7_archeal_euk"/>
    <property type="match status" value="1"/>
</dbReference>
<feature type="coiled-coil region" evidence="8">
    <location>
        <begin position="11"/>
        <end position="43"/>
    </location>
</feature>
<evidence type="ECO:0000256" key="4">
    <source>
        <dbReference type="ARBA" id="ARBA00022884"/>
    </source>
</evidence>
<proteinExistence type="inferred from homology"/>
<evidence type="ECO:0000256" key="7">
    <source>
        <dbReference type="ARBA" id="ARBA00039196"/>
    </source>
</evidence>
<comment type="function">
    <text evidence="6">Involved in the biogenesis of the 60S ribosomal subunit. May act as a specificity factor that binds precursor rRNAs and tethers the enzymes that carry out the early 5' to 3' exonucleolytic reactions that generate the mature rRNAs.</text>
</comment>
<dbReference type="InterPro" id="IPR018038">
    <property type="entry name" value="Ribosomal_uL30_CS"/>
</dbReference>
<evidence type="ECO:0000313" key="11">
    <source>
        <dbReference type="Proteomes" id="UP000769528"/>
    </source>
</evidence>
<comment type="similarity">
    <text evidence="2">Belongs to the universal ribosomal protein uL30 family.</text>
</comment>
<evidence type="ECO:0000256" key="3">
    <source>
        <dbReference type="ARBA" id="ARBA00022517"/>
    </source>
</evidence>
<evidence type="ECO:0000256" key="1">
    <source>
        <dbReference type="ARBA" id="ARBA00004604"/>
    </source>
</evidence>
<dbReference type="AlphaFoldDB" id="A0A9P8PGM3"/>
<evidence type="ECO:0000256" key="6">
    <source>
        <dbReference type="ARBA" id="ARBA00037037"/>
    </source>
</evidence>
<protein>
    <recommendedName>
        <fullName evidence="7">Ribosome biogenesis protein RLP7</fullName>
    </recommendedName>
</protein>
<dbReference type="PROSITE" id="PS00634">
    <property type="entry name" value="RIBOSOMAL_L30"/>
    <property type="match status" value="1"/>
</dbReference>
<dbReference type="PANTHER" id="PTHR11524:SF26">
    <property type="entry name" value="RIBOSOME BIOGENESIS PROTEIN RLP7"/>
    <property type="match status" value="1"/>
</dbReference>
<dbReference type="InterPro" id="IPR016082">
    <property type="entry name" value="Ribosomal_uL30_ferredoxin-like"/>
</dbReference>
<dbReference type="GO" id="GO:0003723">
    <property type="term" value="F:RNA binding"/>
    <property type="evidence" value="ECO:0007669"/>
    <property type="project" value="UniProtKB-KW"/>
</dbReference>
<organism evidence="10 11">
    <name type="scientific">Wickerhamomyces mucosus</name>
    <dbReference type="NCBI Taxonomy" id="1378264"/>
    <lineage>
        <taxon>Eukaryota</taxon>
        <taxon>Fungi</taxon>
        <taxon>Dikarya</taxon>
        <taxon>Ascomycota</taxon>
        <taxon>Saccharomycotina</taxon>
        <taxon>Saccharomycetes</taxon>
        <taxon>Phaffomycetales</taxon>
        <taxon>Wickerhamomycetaceae</taxon>
        <taxon>Wickerhamomyces</taxon>
    </lineage>
</organism>
<dbReference type="Proteomes" id="UP000769528">
    <property type="component" value="Unassembled WGS sequence"/>
</dbReference>
<keyword evidence="5" id="KW-0539">Nucleus</keyword>
<evidence type="ECO:0000256" key="2">
    <source>
        <dbReference type="ARBA" id="ARBA00007594"/>
    </source>
</evidence>
<keyword evidence="11" id="KW-1185">Reference proteome</keyword>